<dbReference type="EMBL" id="PKPP01012658">
    <property type="protein sequence ID" value="PWA42052.1"/>
    <property type="molecule type" value="Genomic_DNA"/>
</dbReference>
<dbReference type="AlphaFoldDB" id="A0A2U1KZ61"/>
<keyword evidence="2" id="KW-0472">Membrane</keyword>
<comment type="caution">
    <text evidence="3">The sequence shown here is derived from an EMBL/GenBank/DDBJ whole genome shotgun (WGS) entry which is preliminary data.</text>
</comment>
<dbReference type="OrthoDB" id="1713559at2759"/>
<feature type="transmembrane region" description="Helical" evidence="2">
    <location>
        <begin position="9"/>
        <end position="29"/>
    </location>
</feature>
<evidence type="ECO:0000256" key="1">
    <source>
        <dbReference type="SAM" id="MobiDB-lite"/>
    </source>
</evidence>
<accession>A0A2U1KZ61</accession>
<name>A0A2U1KZ61_ARTAN</name>
<protein>
    <submittedName>
        <fullName evidence="3">Bicarbonate transporter, C-terminal</fullName>
    </submittedName>
</protein>
<keyword evidence="2" id="KW-1133">Transmembrane helix</keyword>
<dbReference type="STRING" id="35608.A0A2U1KZ61"/>
<reference evidence="3 4" key="1">
    <citation type="journal article" date="2018" name="Mol. Plant">
        <title>The genome of Artemisia annua provides insight into the evolution of Asteraceae family and artemisinin biosynthesis.</title>
        <authorList>
            <person name="Shen Q."/>
            <person name="Zhang L."/>
            <person name="Liao Z."/>
            <person name="Wang S."/>
            <person name="Yan T."/>
            <person name="Shi P."/>
            <person name="Liu M."/>
            <person name="Fu X."/>
            <person name="Pan Q."/>
            <person name="Wang Y."/>
            <person name="Lv Z."/>
            <person name="Lu X."/>
            <person name="Zhang F."/>
            <person name="Jiang W."/>
            <person name="Ma Y."/>
            <person name="Chen M."/>
            <person name="Hao X."/>
            <person name="Li L."/>
            <person name="Tang Y."/>
            <person name="Lv G."/>
            <person name="Zhou Y."/>
            <person name="Sun X."/>
            <person name="Brodelius P.E."/>
            <person name="Rose J.K.C."/>
            <person name="Tang K."/>
        </authorList>
    </citation>
    <scope>NUCLEOTIDE SEQUENCE [LARGE SCALE GENOMIC DNA]</scope>
    <source>
        <strain evidence="4">cv. Huhao1</strain>
        <tissue evidence="3">Leaf</tissue>
    </source>
</reference>
<keyword evidence="4" id="KW-1185">Reference proteome</keyword>
<evidence type="ECO:0000313" key="4">
    <source>
        <dbReference type="Proteomes" id="UP000245207"/>
    </source>
</evidence>
<evidence type="ECO:0000256" key="2">
    <source>
        <dbReference type="SAM" id="Phobius"/>
    </source>
</evidence>
<proteinExistence type="predicted"/>
<sequence length="235" mass="27204">MRFALNARFFFQQLILGVSYCHDVIWISFVSIQMLPQYVCVPLLVLVWTAVAYAPAGSVQIRIPGHRFSPNAWSPGAYEKWTVINGMLDVPILFIFGAFVHATMIAKLYMDFIPECLRVAVVAHFASEYEEVKSLFFTRIDDRQWENRELRDHKHSESTQSNNFYSVIFLGTELTITTDYGAKVMEQLGVSEKKWGRVQTRNMERMNSMRDRGKRSFEGGGAEDDQQQPERKRPF</sequence>
<feature type="region of interest" description="Disordered" evidence="1">
    <location>
        <begin position="199"/>
        <end position="235"/>
    </location>
</feature>
<organism evidence="3 4">
    <name type="scientific">Artemisia annua</name>
    <name type="common">Sweet wormwood</name>
    <dbReference type="NCBI Taxonomy" id="35608"/>
    <lineage>
        <taxon>Eukaryota</taxon>
        <taxon>Viridiplantae</taxon>
        <taxon>Streptophyta</taxon>
        <taxon>Embryophyta</taxon>
        <taxon>Tracheophyta</taxon>
        <taxon>Spermatophyta</taxon>
        <taxon>Magnoliopsida</taxon>
        <taxon>eudicotyledons</taxon>
        <taxon>Gunneridae</taxon>
        <taxon>Pentapetalae</taxon>
        <taxon>asterids</taxon>
        <taxon>campanulids</taxon>
        <taxon>Asterales</taxon>
        <taxon>Asteraceae</taxon>
        <taxon>Asteroideae</taxon>
        <taxon>Anthemideae</taxon>
        <taxon>Artemisiinae</taxon>
        <taxon>Artemisia</taxon>
    </lineage>
</organism>
<keyword evidence="2" id="KW-0812">Transmembrane</keyword>
<gene>
    <name evidence="3" type="ORF">CTI12_AA542550</name>
</gene>
<dbReference type="Proteomes" id="UP000245207">
    <property type="component" value="Unassembled WGS sequence"/>
</dbReference>
<feature type="transmembrane region" description="Helical" evidence="2">
    <location>
        <begin position="35"/>
        <end position="54"/>
    </location>
</feature>
<feature type="compositionally biased region" description="Basic and acidic residues" evidence="1">
    <location>
        <begin position="202"/>
        <end position="217"/>
    </location>
</feature>
<evidence type="ECO:0000313" key="3">
    <source>
        <dbReference type="EMBL" id="PWA42052.1"/>
    </source>
</evidence>
<feature type="transmembrane region" description="Helical" evidence="2">
    <location>
        <begin position="90"/>
        <end position="110"/>
    </location>
</feature>